<dbReference type="Pfam" id="PF13202">
    <property type="entry name" value="EF-hand_5"/>
    <property type="match status" value="4"/>
</dbReference>
<keyword evidence="5" id="KW-1185">Reference proteome</keyword>
<dbReference type="GO" id="GO:0005509">
    <property type="term" value="F:calcium ion binding"/>
    <property type="evidence" value="ECO:0007669"/>
    <property type="project" value="InterPro"/>
</dbReference>
<dbReference type="AlphaFoldDB" id="A0A4P8EGS8"/>
<name>A0A4P8EGS8_9RHOB</name>
<dbReference type="InterPro" id="IPR011992">
    <property type="entry name" value="EF-hand-dom_pair"/>
</dbReference>
<feature type="region of interest" description="Disordered" evidence="1">
    <location>
        <begin position="128"/>
        <end position="181"/>
    </location>
</feature>
<keyword evidence="2" id="KW-0732">Signal</keyword>
<dbReference type="SUPFAM" id="SSF47473">
    <property type="entry name" value="EF-hand"/>
    <property type="match status" value="1"/>
</dbReference>
<dbReference type="InterPro" id="IPR002048">
    <property type="entry name" value="EF_hand_dom"/>
</dbReference>
<gene>
    <name evidence="4" type="ORF">EOK75_11835</name>
</gene>
<evidence type="ECO:0000256" key="1">
    <source>
        <dbReference type="SAM" id="MobiDB-lite"/>
    </source>
</evidence>
<reference evidence="4 5" key="1">
    <citation type="submission" date="2019-05" db="EMBL/GenBank/DDBJ databases">
        <title>Pseudorhodobacter turbinis sp. nov., isolated from the gut of the Korean turban shell.</title>
        <authorList>
            <person name="Jeong Y.-S."/>
            <person name="Kang W.-R."/>
            <person name="Bae J.-W."/>
        </authorList>
    </citation>
    <scope>NUCLEOTIDE SEQUENCE [LARGE SCALE GENOMIC DNA]</scope>
    <source>
        <strain evidence="4 5">S12M18</strain>
    </source>
</reference>
<evidence type="ECO:0000313" key="4">
    <source>
        <dbReference type="EMBL" id="QCO56360.1"/>
    </source>
</evidence>
<organism evidence="4 5">
    <name type="scientific">Pseudorhodobacter turbinis</name>
    <dbReference type="NCBI Taxonomy" id="2500533"/>
    <lineage>
        <taxon>Bacteria</taxon>
        <taxon>Pseudomonadati</taxon>
        <taxon>Pseudomonadota</taxon>
        <taxon>Alphaproteobacteria</taxon>
        <taxon>Rhodobacterales</taxon>
        <taxon>Paracoccaceae</taxon>
        <taxon>Pseudorhodobacter</taxon>
    </lineage>
</organism>
<sequence length="181" mass="19570">MQKPENMMFNKSKTILSAVTMAALIVGGFSTAAVADQRGDRQGPPMFDFAQADANADGKVTKDEIAAFHSAQIAAMDTDNDGNISEAEMIAAHEQRKAERQARGVKRMMERMDANDDGVVSLAEMAPPMDRGDKMFDRVDTDGDGAISKAEADAAKEKMSKRKGNGGHKGKHDRKGKHDDN</sequence>
<accession>A0A4P8EGS8</accession>
<dbReference type="Proteomes" id="UP000298631">
    <property type="component" value="Chromosome"/>
</dbReference>
<evidence type="ECO:0000259" key="3">
    <source>
        <dbReference type="PROSITE" id="PS50222"/>
    </source>
</evidence>
<dbReference type="KEGG" id="pseb:EOK75_11835"/>
<dbReference type="Gene3D" id="1.10.238.10">
    <property type="entry name" value="EF-hand"/>
    <property type="match status" value="2"/>
</dbReference>
<protein>
    <submittedName>
        <fullName evidence="4">Calcium-binding protein</fullName>
    </submittedName>
</protein>
<dbReference type="PANTHER" id="PTHR10827:SF85">
    <property type="entry name" value="CALCIUM-BINDING PROTEIN"/>
    <property type="match status" value="1"/>
</dbReference>
<feature type="signal peptide" evidence="2">
    <location>
        <begin position="1"/>
        <end position="32"/>
    </location>
</feature>
<feature type="chain" id="PRO_5020316671" evidence="2">
    <location>
        <begin position="33"/>
        <end position="181"/>
    </location>
</feature>
<feature type="compositionally biased region" description="Basic residues" evidence="1">
    <location>
        <begin position="159"/>
        <end position="175"/>
    </location>
</feature>
<evidence type="ECO:0000313" key="5">
    <source>
        <dbReference type="Proteomes" id="UP000298631"/>
    </source>
</evidence>
<dbReference type="EMBL" id="CP039964">
    <property type="protein sequence ID" value="QCO56360.1"/>
    <property type="molecule type" value="Genomic_DNA"/>
</dbReference>
<dbReference type="PANTHER" id="PTHR10827">
    <property type="entry name" value="RETICULOCALBIN"/>
    <property type="match status" value="1"/>
</dbReference>
<dbReference type="InterPro" id="IPR018247">
    <property type="entry name" value="EF_Hand_1_Ca_BS"/>
</dbReference>
<feature type="compositionally biased region" description="Basic and acidic residues" evidence="1">
    <location>
        <begin position="130"/>
        <end position="141"/>
    </location>
</feature>
<feature type="domain" description="EF-hand" evidence="3">
    <location>
        <begin position="127"/>
        <end position="162"/>
    </location>
</feature>
<dbReference type="PROSITE" id="PS50222">
    <property type="entry name" value="EF_HAND_2"/>
    <property type="match status" value="1"/>
</dbReference>
<dbReference type="PROSITE" id="PS00018">
    <property type="entry name" value="EF_HAND_1"/>
    <property type="match status" value="1"/>
</dbReference>
<evidence type="ECO:0000256" key="2">
    <source>
        <dbReference type="SAM" id="SignalP"/>
    </source>
</evidence>
<dbReference type="OrthoDB" id="5470953at2"/>
<proteinExistence type="predicted"/>